<feature type="chain" id="PRO_5012862078" description="Phytase-like domain-containing protein" evidence="1">
    <location>
        <begin position="24"/>
        <end position="318"/>
    </location>
</feature>
<dbReference type="Proteomes" id="UP000184391">
    <property type="component" value="Unassembled WGS sequence"/>
</dbReference>
<gene>
    <name evidence="3" type="ORF">SAMN02745193_02329</name>
</gene>
<feature type="signal peptide" evidence="1">
    <location>
        <begin position="1"/>
        <end position="23"/>
    </location>
</feature>
<accession>A0A1M7STS5</accession>
<name>A0A1M7STS5_9SPHN</name>
<evidence type="ECO:0000313" key="4">
    <source>
        <dbReference type="Proteomes" id="UP000184391"/>
    </source>
</evidence>
<evidence type="ECO:0000256" key="1">
    <source>
        <dbReference type="SAM" id="SignalP"/>
    </source>
</evidence>
<sequence length="318" mass="34624">MRRQRLLAALAVTLLCAPGTWLRTEVEHKVPQQIDVALIAGPQPTGTAGWERVGVWQYSAESLHFGGFSAMLALRSGTLQAFSDRGFRFTLTEPDLPDATRQLDRQLVQPGDQYTLTDIEAATRAPDSGHYWLAYEQTHLIHRFTSASAADGVRGLTGEVDWPMNSGIEAMVRLADGRFVVLPENNRTGLIFVADPVDGGKPASFAFRSPAKGYAATDLAQLPDGRLLVLMRSLKRPSPRIWPPFSALLAIGPAPVAGGTFAPTTALALDGVVPRDNYEGLAVRARQDGRLDVWIMSDDNFATFQRTLLAKLVFDPSA</sequence>
<feature type="domain" description="Phytase-like" evidence="2">
    <location>
        <begin position="64"/>
        <end position="301"/>
    </location>
</feature>
<dbReference type="STRING" id="198312.SAMN02745193_02329"/>
<dbReference type="EMBL" id="FRDF01000014">
    <property type="protein sequence ID" value="SHN61889.1"/>
    <property type="molecule type" value="Genomic_DNA"/>
</dbReference>
<proteinExistence type="predicted"/>
<dbReference type="OrthoDB" id="9798693at2"/>
<dbReference type="InterPro" id="IPR027372">
    <property type="entry name" value="Phytase-like_dom"/>
</dbReference>
<dbReference type="Pfam" id="PF13449">
    <property type="entry name" value="Phytase-like"/>
    <property type="match status" value="1"/>
</dbReference>
<reference evidence="4" key="1">
    <citation type="submission" date="2016-12" db="EMBL/GenBank/DDBJ databases">
        <authorList>
            <person name="Varghese N."/>
            <person name="Submissions S."/>
        </authorList>
    </citation>
    <scope>NUCLEOTIDE SEQUENCE [LARGE SCALE GENOMIC DNA]</scope>
    <source>
        <strain evidence="4">DSM 11032</strain>
    </source>
</reference>
<keyword evidence="4" id="KW-1185">Reference proteome</keyword>
<protein>
    <recommendedName>
        <fullName evidence="2">Phytase-like domain-containing protein</fullName>
    </recommendedName>
</protein>
<evidence type="ECO:0000313" key="3">
    <source>
        <dbReference type="EMBL" id="SHN61889.1"/>
    </source>
</evidence>
<keyword evidence="1" id="KW-0732">Signal</keyword>
<organism evidence="3 4">
    <name type="scientific">Erythrobacter sanguineus</name>
    <dbReference type="NCBI Taxonomy" id="198312"/>
    <lineage>
        <taxon>Bacteria</taxon>
        <taxon>Pseudomonadati</taxon>
        <taxon>Pseudomonadota</taxon>
        <taxon>Alphaproteobacteria</taxon>
        <taxon>Sphingomonadales</taxon>
        <taxon>Erythrobacteraceae</taxon>
        <taxon>Erythrobacter/Porphyrobacter group</taxon>
        <taxon>Erythrobacter</taxon>
    </lineage>
</organism>
<evidence type="ECO:0000259" key="2">
    <source>
        <dbReference type="Pfam" id="PF13449"/>
    </source>
</evidence>
<dbReference type="RefSeq" id="WP_072675180.1">
    <property type="nucleotide sequence ID" value="NZ_FRDF01000014.1"/>
</dbReference>
<dbReference type="AlphaFoldDB" id="A0A1M7STS5"/>